<accession>A0AA97I0Z5</accession>
<name>A0AA97I0Z5_9SPHN</name>
<evidence type="ECO:0000256" key="1">
    <source>
        <dbReference type="SAM" id="MobiDB-lite"/>
    </source>
</evidence>
<organism evidence="2 3">
    <name type="scientific">Alterisphingorhabdus coralli</name>
    <dbReference type="NCBI Taxonomy" id="3071408"/>
    <lineage>
        <taxon>Bacteria</taxon>
        <taxon>Pseudomonadati</taxon>
        <taxon>Pseudomonadota</taxon>
        <taxon>Alphaproteobacteria</taxon>
        <taxon>Sphingomonadales</taxon>
        <taxon>Sphingomonadaceae</taxon>
        <taxon>Alterisphingorhabdus (ex Yan et al. 2024)</taxon>
    </lineage>
</organism>
<protein>
    <submittedName>
        <fullName evidence="2">Uncharacterized protein</fullName>
    </submittedName>
</protein>
<proteinExistence type="predicted"/>
<reference evidence="2 3" key="1">
    <citation type="submission" date="2023-10" db="EMBL/GenBank/DDBJ databases">
        <title>Complete genome sequence of a Sphingomonadaceae bacterium.</title>
        <authorList>
            <person name="Yan C."/>
        </authorList>
    </citation>
    <scope>NUCLEOTIDE SEQUENCE [LARGE SCALE GENOMIC DNA]</scope>
    <source>
        <strain evidence="2 3">SCSIO 66989</strain>
    </source>
</reference>
<dbReference type="Proteomes" id="UP001302429">
    <property type="component" value="Chromosome"/>
</dbReference>
<evidence type="ECO:0000313" key="3">
    <source>
        <dbReference type="Proteomes" id="UP001302429"/>
    </source>
</evidence>
<dbReference type="KEGG" id="acoa:RB602_12890"/>
<evidence type="ECO:0000313" key="2">
    <source>
        <dbReference type="EMBL" id="WOE74730.1"/>
    </source>
</evidence>
<dbReference type="AlphaFoldDB" id="A0AA97I0Z5"/>
<dbReference type="RefSeq" id="WP_317081017.1">
    <property type="nucleotide sequence ID" value="NZ_CP136594.1"/>
</dbReference>
<dbReference type="EMBL" id="CP136594">
    <property type="protein sequence ID" value="WOE74730.1"/>
    <property type="molecule type" value="Genomic_DNA"/>
</dbReference>
<gene>
    <name evidence="2" type="ORF">RB602_12890</name>
</gene>
<feature type="region of interest" description="Disordered" evidence="1">
    <location>
        <begin position="114"/>
        <end position="133"/>
    </location>
</feature>
<sequence length="272" mass="28440">MFWDKARSKMNKAGRAALGAALLVGGVTILTAPAMAQSVVVRSTGPSASQYPAGKKLPSNARLTLKSGDVITVLDKGGTRVLRGPRTISLNQRVASASTTSSMRTLLRTRSNTRARTGAVRSTGTAAAGEANTAPRSPNLWFVDVSRPGTYCIADPAGTVLWRSDIAATQSATLSDASGAGATPIEWRRGSALKRWPMDKMPIADGGIYTLAMAGDAEPAQITLRLMETVPEDADDTASELIARGCQQQLDLLVDTLQTSENTGAAGEAEPL</sequence>
<keyword evidence="3" id="KW-1185">Reference proteome</keyword>